<dbReference type="Gene3D" id="3.20.20.140">
    <property type="entry name" value="Metal-dependent hydrolases"/>
    <property type="match status" value="1"/>
</dbReference>
<dbReference type="eggNOG" id="COG0613">
    <property type="taxonomic scope" value="Bacteria"/>
</dbReference>
<accession>L1QK68</accession>
<dbReference type="CDD" id="cd07438">
    <property type="entry name" value="PHP_HisPPase_AMP"/>
    <property type="match status" value="1"/>
</dbReference>
<dbReference type="InterPro" id="IPR003141">
    <property type="entry name" value="Pol/His_phosphatase_N"/>
</dbReference>
<dbReference type="RefSeq" id="WP_005211342.1">
    <property type="nucleotide sequence ID" value="NZ_KB291617.1"/>
</dbReference>
<dbReference type="InterPro" id="IPR004013">
    <property type="entry name" value="PHP_dom"/>
</dbReference>
<dbReference type="PANTHER" id="PTHR42924">
    <property type="entry name" value="EXONUCLEASE"/>
    <property type="match status" value="1"/>
</dbReference>
<dbReference type="InterPro" id="IPR052018">
    <property type="entry name" value="PHP_domain"/>
</dbReference>
<feature type="domain" description="Polymerase/histidinol phosphatase N-terminal" evidence="1">
    <location>
        <begin position="5"/>
        <end position="70"/>
    </location>
</feature>
<dbReference type="PANTHER" id="PTHR42924:SF3">
    <property type="entry name" value="POLYMERASE_HISTIDINOL PHOSPHATASE N-TERMINAL DOMAIN-CONTAINING PROTEIN"/>
    <property type="match status" value="1"/>
</dbReference>
<dbReference type="AlphaFoldDB" id="L1QK68"/>
<dbReference type="SMART" id="SM00481">
    <property type="entry name" value="POLIIIAc"/>
    <property type="match status" value="1"/>
</dbReference>
<sequence length="226" mass="26133">MYKRGDFHIHSTFSDGGLSPGEIVHLAKQREVDIISITDHNNTDGVDEAIEEGMKVGIRVIPGVELSTKYNECRVHILGYFKDDSYKNELLREVLFKVKHKRISDIRNIFDGAIDFCGYKNKICVKTGIDILRFFGATVVLAHPVLLCNRDLYKILNLNFDGIEAKYFKNTEEDTKYFINFANERGIIYTAGSDFHDYIEYYRIHGMIGDVYLDEKEIERFLNVLI</sequence>
<gene>
    <name evidence="2" type="ORF">HMPREF0216_00843</name>
</gene>
<name>L1QK68_9CLOT</name>
<dbReference type="HOGENOM" id="CLU_067347_1_1_9"/>
<reference evidence="2 3" key="1">
    <citation type="submission" date="2012-05" db="EMBL/GenBank/DDBJ databases">
        <authorList>
            <person name="Weinstock G."/>
            <person name="Sodergren E."/>
            <person name="Lobos E.A."/>
            <person name="Fulton L."/>
            <person name="Fulton R."/>
            <person name="Courtney L."/>
            <person name="Fronick C."/>
            <person name="O'Laughlin M."/>
            <person name="Godfrey J."/>
            <person name="Wilson R.M."/>
            <person name="Miner T."/>
            <person name="Farmer C."/>
            <person name="Delehaunty K."/>
            <person name="Cordes M."/>
            <person name="Minx P."/>
            <person name="Tomlinson C."/>
            <person name="Chen J."/>
            <person name="Wollam A."/>
            <person name="Pepin K.H."/>
            <person name="Bhonagiri V."/>
            <person name="Zhang X."/>
            <person name="Suruliraj S."/>
            <person name="Warren W."/>
            <person name="Mitreva M."/>
            <person name="Mardis E.R."/>
            <person name="Wilson R.K."/>
        </authorList>
    </citation>
    <scope>NUCLEOTIDE SEQUENCE [LARGE SCALE GENOMIC DNA]</scope>
    <source>
        <strain evidence="2 3">DSM 1785</strain>
    </source>
</reference>
<dbReference type="GO" id="GO:0035312">
    <property type="term" value="F:5'-3' DNA exonuclease activity"/>
    <property type="evidence" value="ECO:0007669"/>
    <property type="project" value="TreeGrafter"/>
</dbReference>
<dbReference type="STRING" id="545697.HMPREF0216_00843"/>
<proteinExistence type="predicted"/>
<evidence type="ECO:0000259" key="1">
    <source>
        <dbReference type="SMART" id="SM00481"/>
    </source>
</evidence>
<dbReference type="SUPFAM" id="SSF89550">
    <property type="entry name" value="PHP domain-like"/>
    <property type="match status" value="1"/>
</dbReference>
<dbReference type="OrthoDB" id="9791620at2"/>
<dbReference type="Pfam" id="PF02811">
    <property type="entry name" value="PHP"/>
    <property type="match status" value="1"/>
</dbReference>
<comment type="caution">
    <text evidence="2">The sequence shown here is derived from an EMBL/GenBank/DDBJ whole genome shotgun (WGS) entry which is preliminary data.</text>
</comment>
<dbReference type="InterPro" id="IPR016195">
    <property type="entry name" value="Pol/histidinol_Pase-like"/>
</dbReference>
<organism evidence="2 3">
    <name type="scientific">Clostridium celatum DSM 1785</name>
    <dbReference type="NCBI Taxonomy" id="545697"/>
    <lineage>
        <taxon>Bacteria</taxon>
        <taxon>Bacillati</taxon>
        <taxon>Bacillota</taxon>
        <taxon>Clostridia</taxon>
        <taxon>Eubacteriales</taxon>
        <taxon>Clostridiaceae</taxon>
        <taxon>Clostridium</taxon>
    </lineage>
</organism>
<dbReference type="EMBL" id="AMEZ01000025">
    <property type="protein sequence ID" value="EKY28321.1"/>
    <property type="molecule type" value="Genomic_DNA"/>
</dbReference>
<dbReference type="Proteomes" id="UP000010420">
    <property type="component" value="Unassembled WGS sequence"/>
</dbReference>
<dbReference type="PATRIC" id="fig|545697.3.peg.830"/>
<evidence type="ECO:0000313" key="2">
    <source>
        <dbReference type="EMBL" id="EKY28321.1"/>
    </source>
</evidence>
<dbReference type="GO" id="GO:0004534">
    <property type="term" value="F:5'-3' RNA exonuclease activity"/>
    <property type="evidence" value="ECO:0007669"/>
    <property type="project" value="TreeGrafter"/>
</dbReference>
<evidence type="ECO:0000313" key="3">
    <source>
        <dbReference type="Proteomes" id="UP000010420"/>
    </source>
</evidence>
<keyword evidence="3" id="KW-1185">Reference proteome</keyword>
<protein>
    <submittedName>
        <fullName evidence="2">PHP domain protein</fullName>
    </submittedName>
</protein>